<feature type="chain" id="PRO_5044372604" evidence="1">
    <location>
        <begin position="33"/>
        <end position="405"/>
    </location>
</feature>
<dbReference type="STRING" id="460384.SAMN05216313_12653"/>
<keyword evidence="3" id="KW-1185">Reference proteome</keyword>
<keyword evidence="1" id="KW-0732">Signal</keyword>
<dbReference type="SUPFAM" id="SSF56954">
    <property type="entry name" value="Outer membrane efflux proteins (OEP)"/>
    <property type="match status" value="1"/>
</dbReference>
<reference evidence="3" key="1">
    <citation type="submission" date="2016-10" db="EMBL/GenBank/DDBJ databases">
        <authorList>
            <person name="Varghese N."/>
            <person name="Submissions S."/>
        </authorList>
    </citation>
    <scope>NUCLEOTIDE SEQUENCE [LARGE SCALE GENOMIC DNA]</scope>
    <source>
        <strain evidence="3">NLAE-zl-G277</strain>
    </source>
</reference>
<dbReference type="AlphaFoldDB" id="A0A1I0J4J6"/>
<proteinExistence type="predicted"/>
<accession>A0A1I0J4J6</accession>
<feature type="signal peptide" evidence="1">
    <location>
        <begin position="1"/>
        <end position="32"/>
    </location>
</feature>
<dbReference type="GO" id="GO:0015562">
    <property type="term" value="F:efflux transmembrane transporter activity"/>
    <property type="evidence" value="ECO:0007669"/>
    <property type="project" value="InterPro"/>
</dbReference>
<name>A0A1I0J4J6_9FIRM</name>
<organism evidence="2 3">
    <name type="scientific">Enterocloster lavalensis</name>
    <dbReference type="NCBI Taxonomy" id="460384"/>
    <lineage>
        <taxon>Bacteria</taxon>
        <taxon>Bacillati</taxon>
        <taxon>Bacillota</taxon>
        <taxon>Clostridia</taxon>
        <taxon>Lachnospirales</taxon>
        <taxon>Lachnospiraceae</taxon>
        <taxon>Enterocloster</taxon>
    </lineage>
</organism>
<dbReference type="Gene3D" id="1.20.1600.10">
    <property type="entry name" value="Outer membrane efflux proteins (OEP)"/>
    <property type="match status" value="2"/>
</dbReference>
<protein>
    <submittedName>
        <fullName evidence="2">Outer membrane efflux protein</fullName>
    </submittedName>
</protein>
<dbReference type="RefSeq" id="WP_092368354.1">
    <property type="nucleotide sequence ID" value="NZ_CABJCG010000023.1"/>
</dbReference>
<dbReference type="Proteomes" id="UP000198508">
    <property type="component" value="Unassembled WGS sequence"/>
</dbReference>
<evidence type="ECO:0000256" key="1">
    <source>
        <dbReference type="SAM" id="SignalP"/>
    </source>
</evidence>
<dbReference type="EMBL" id="FOIM01000026">
    <property type="protein sequence ID" value="SEU04761.1"/>
    <property type="molecule type" value="Genomic_DNA"/>
</dbReference>
<dbReference type="GeneID" id="93276098"/>
<evidence type="ECO:0000313" key="2">
    <source>
        <dbReference type="EMBL" id="SEU04761.1"/>
    </source>
</evidence>
<gene>
    <name evidence="2" type="ORF">SAMN05216313_12653</name>
</gene>
<sequence>MRDNRKRPGARRGLVVLTACVLAGITPVTAFAAKRPDDNLSDVEAPRPDVNKDLSPEFAYSEDKWASLRDNVMEYGELADLIHEYNPVVRSNRESYNDMRGKTLNDVYQEAMDAAQDLWDQAGDSDDDSMRATLNMQGNTLAKSADDLFEDPEMQKISYDQAEAGLVSQAQQLMITYQQSGYTMENLQNTRNLLQSKYEAAVALMGTGSSTQVEVLNAQKSVQDQDAAILSTQKSIDSVHRTLCLMTGWAADAQPEIRTVPEPDLARIDAINPEADQETALKNNYTIRYNEKKLGNLTASTQIEATKATIEDARNNVINGLKTQYNTILTTRDSLTTAQLQLQLAQVDLEKAAASLAVGSSTQLQYQSAENAFITAKNTVETTKLQLFLAMENYDWIVKGLVASK</sequence>
<evidence type="ECO:0000313" key="3">
    <source>
        <dbReference type="Proteomes" id="UP000198508"/>
    </source>
</evidence>